<feature type="transmembrane region" description="Helical" evidence="5">
    <location>
        <begin position="307"/>
        <end position="329"/>
    </location>
</feature>
<feature type="transmembrane region" description="Helical" evidence="5">
    <location>
        <begin position="439"/>
        <end position="466"/>
    </location>
</feature>
<dbReference type="Proteomes" id="UP001159042">
    <property type="component" value="Unassembled WGS sequence"/>
</dbReference>
<proteinExistence type="predicted"/>
<evidence type="ECO:0000313" key="8">
    <source>
        <dbReference type="Proteomes" id="UP001159042"/>
    </source>
</evidence>
<feature type="transmembrane region" description="Helical" evidence="5">
    <location>
        <begin position="804"/>
        <end position="832"/>
    </location>
</feature>
<feature type="transmembrane region" description="Helical" evidence="5">
    <location>
        <begin position="716"/>
        <end position="734"/>
    </location>
</feature>
<feature type="transmembrane region" description="Helical" evidence="5">
    <location>
        <begin position="603"/>
        <end position="627"/>
    </location>
</feature>
<dbReference type="InterPro" id="IPR001902">
    <property type="entry name" value="SLC26A/SulP_fam"/>
</dbReference>
<evidence type="ECO:0000313" key="7">
    <source>
        <dbReference type="EMBL" id="KAJ8915021.1"/>
    </source>
</evidence>
<dbReference type="InterPro" id="IPR036513">
    <property type="entry name" value="STAS_dom_sf"/>
</dbReference>
<dbReference type="PROSITE" id="PS50801">
    <property type="entry name" value="STAS"/>
    <property type="match status" value="2"/>
</dbReference>
<evidence type="ECO:0000256" key="1">
    <source>
        <dbReference type="ARBA" id="ARBA00004141"/>
    </source>
</evidence>
<feature type="domain" description="STAS" evidence="6">
    <location>
        <begin position="480"/>
        <end position="558"/>
    </location>
</feature>
<feature type="transmembrane region" description="Helical" evidence="5">
    <location>
        <begin position="148"/>
        <end position="166"/>
    </location>
</feature>
<sequence>MCLEKVRSVISNVLPGSLSPRPFNARDTIKRRLPILGWLPSYTIGALLQDLLAGFTVGLTQIPQGIAYAIVSGLPTEYGLYSGFMGSFVYLFLGSCKDLTVGPTAIMSLMVQPFVTKMGAAGSVLMTFLAGCIIFVLGLLHLGFIVEFFSYPVIAGFTTAAALNIASAQLRNLLGIAGRSQDFLGSLIYVFENIRETRKWDAILGFTTVAFLLLTRQLRRFGSLKTRPDWSTQRNVLGVSLFMFSLAGNAIAVIIGTVIAYSYYEDDDNPIRITGNVTRGLPPFTAPPFGTTFNGTEFTFMDMIQEYGTIVIFCPLVSILEQVAIAKAFSKGRSLDATQELIALGMCNIMASFVQSMPITGSFTRTAVNNASGVRTPAGGIVTGVIVLLALGFLTTTFRYIPRATLAAVIVVAMYYLCQFEAFPLLWRTKKLDLIPLTATLVSALLLNLEYGILIGLATNMVFLLYSSARPKVDIEFLTDDVYLIRLKTGLHFSAAEYVREIILEKCDAEKSVVVIDGKYVGNIDATVAKSFSVLKQELQLRDQSLFFLGFKKSVMDTCLGVNKELRRHFRDSLDEIPEGVVYRGQTTRSTSARQIIKKRLPILAWLPAYTLGTLLQDLLAGFTVGLTEIPQGIAYALVAGLPSQYGLYSGFMGCFIYFFFGSCKDLNVGPTAIMALMIQPYVTTMGAAGSTLICFLSGCIIFVLGLLHLGFIVEFFSYPVIAGFTTAAALNIASSQLKSLLGIAGKSQEFLESLVYVFEHIKETRKWDAILGFTTIVFLILTKEMRRYGTLKIRPDWSRRRNIIGICIFMFSLARNAIAVIIGTVLAYNYYEDDNTPERYWRLAKLHASPFSTVFNGTNFSFMDMVQEYGTTVIFCPLVAVLEHIAIAKAFSKGRTLDATQELIALGLCNITSSFVQSMPITGSFTRTAVNNASGVKTTAGGIITGTMVLLALGFLTASFRYIPKATLAAVIVVAMYYLCEFHAFVLLWKTKKVDLIPLTVTLVVALLLSLEYGILIGIATNMVFVLYSSARPKLDIERSSGNVYMVKMKTGLHFAAAEFVRERILLNCTAEKATIVIDGKYIGNIDATVAKSFSVLKEELELRDQKLLFLNFKQSVIDTCLGVNKELRRFFRESIEAPPDPVEGDSIAIQTL</sequence>
<dbReference type="AlphaFoldDB" id="A0AAV8VMB6"/>
<dbReference type="SUPFAM" id="SSF52091">
    <property type="entry name" value="SpoIIaa-like"/>
    <property type="match status" value="1"/>
</dbReference>
<feature type="transmembrane region" description="Helical" evidence="5">
    <location>
        <begin position="904"/>
        <end position="922"/>
    </location>
</feature>
<reference evidence="7 8" key="1">
    <citation type="journal article" date="2023" name="Insect Mol. Biol.">
        <title>Genome sequencing provides insights into the evolution of gene families encoding plant cell wall-degrading enzymes in longhorned beetles.</title>
        <authorList>
            <person name="Shin N.R."/>
            <person name="Okamura Y."/>
            <person name="Kirsch R."/>
            <person name="Pauchet Y."/>
        </authorList>
    </citation>
    <scope>NUCLEOTIDE SEQUENCE [LARGE SCALE GENOMIC DNA]</scope>
    <source>
        <strain evidence="7">EAD_L_NR</strain>
    </source>
</reference>
<dbReference type="InterPro" id="IPR002645">
    <property type="entry name" value="STAS_dom"/>
</dbReference>
<feature type="transmembrane region" description="Helical" evidence="5">
    <location>
        <begin position="942"/>
        <end position="961"/>
    </location>
</feature>
<dbReference type="Pfam" id="PF00916">
    <property type="entry name" value="Sulfate_transp"/>
    <property type="match status" value="2"/>
</dbReference>
<evidence type="ECO:0000256" key="3">
    <source>
        <dbReference type="ARBA" id="ARBA00022989"/>
    </source>
</evidence>
<feature type="transmembrane region" description="Helical" evidence="5">
    <location>
        <begin position="968"/>
        <end position="990"/>
    </location>
</feature>
<keyword evidence="3 5" id="KW-1133">Transmembrane helix</keyword>
<dbReference type="Gene3D" id="3.30.750.24">
    <property type="entry name" value="STAS domain"/>
    <property type="match status" value="2"/>
</dbReference>
<feature type="transmembrane region" description="Helical" evidence="5">
    <location>
        <begin position="378"/>
        <end position="398"/>
    </location>
</feature>
<name>A0AAV8VMB6_9CUCU</name>
<feature type="transmembrane region" description="Helical" evidence="5">
    <location>
        <begin position="35"/>
        <end position="58"/>
    </location>
</feature>
<comment type="caution">
    <text evidence="7">The sequence shown here is derived from an EMBL/GenBank/DDBJ whole genome shotgun (WGS) entry which is preliminary data.</text>
</comment>
<feature type="transmembrane region" description="Helical" evidence="5">
    <location>
        <begin position="1002"/>
        <end position="1029"/>
    </location>
</feature>
<dbReference type="Pfam" id="PF01740">
    <property type="entry name" value="STAS"/>
    <property type="match status" value="1"/>
</dbReference>
<feature type="domain" description="STAS" evidence="6">
    <location>
        <begin position="1044"/>
        <end position="1118"/>
    </location>
</feature>
<evidence type="ECO:0000256" key="5">
    <source>
        <dbReference type="SAM" id="Phobius"/>
    </source>
</evidence>
<dbReference type="PANTHER" id="PTHR11814">
    <property type="entry name" value="SULFATE TRANSPORTER"/>
    <property type="match status" value="1"/>
</dbReference>
<feature type="transmembrane region" description="Helical" evidence="5">
    <location>
        <begin position="765"/>
        <end position="783"/>
    </location>
</feature>
<dbReference type="CDD" id="cd07042">
    <property type="entry name" value="STAS_SulP_like_sulfate_transporter"/>
    <property type="match status" value="1"/>
</dbReference>
<dbReference type="GO" id="GO:0055085">
    <property type="term" value="P:transmembrane transport"/>
    <property type="evidence" value="ECO:0007669"/>
    <property type="project" value="InterPro"/>
</dbReference>
<feature type="transmembrane region" description="Helical" evidence="5">
    <location>
        <begin position="682"/>
        <end position="710"/>
    </location>
</feature>
<dbReference type="EMBL" id="JANEYG010000059">
    <property type="protein sequence ID" value="KAJ8915021.1"/>
    <property type="molecule type" value="Genomic_DNA"/>
</dbReference>
<protein>
    <recommendedName>
        <fullName evidence="6">STAS domain-containing protein</fullName>
    </recommendedName>
</protein>
<evidence type="ECO:0000256" key="2">
    <source>
        <dbReference type="ARBA" id="ARBA00022692"/>
    </source>
</evidence>
<feature type="transmembrane region" description="Helical" evidence="5">
    <location>
        <begin position="405"/>
        <end position="427"/>
    </location>
</feature>
<accession>A0AAV8VMB6</accession>
<feature type="transmembrane region" description="Helical" evidence="5">
    <location>
        <begin position="870"/>
        <end position="892"/>
    </location>
</feature>
<comment type="subcellular location">
    <subcellularLocation>
        <location evidence="1">Membrane</location>
        <topology evidence="1">Multi-pass membrane protein</topology>
    </subcellularLocation>
</comment>
<dbReference type="GO" id="GO:0016020">
    <property type="term" value="C:membrane"/>
    <property type="evidence" value="ECO:0007669"/>
    <property type="project" value="UniProtKB-SubCell"/>
</dbReference>
<keyword evidence="8" id="KW-1185">Reference proteome</keyword>
<feature type="transmembrane region" description="Helical" evidence="5">
    <location>
        <begin position="236"/>
        <end position="264"/>
    </location>
</feature>
<feature type="transmembrane region" description="Helical" evidence="5">
    <location>
        <begin position="120"/>
        <end position="142"/>
    </location>
</feature>
<organism evidence="7 8">
    <name type="scientific">Exocentrus adspersus</name>
    <dbReference type="NCBI Taxonomy" id="1586481"/>
    <lineage>
        <taxon>Eukaryota</taxon>
        <taxon>Metazoa</taxon>
        <taxon>Ecdysozoa</taxon>
        <taxon>Arthropoda</taxon>
        <taxon>Hexapoda</taxon>
        <taxon>Insecta</taxon>
        <taxon>Pterygota</taxon>
        <taxon>Neoptera</taxon>
        <taxon>Endopterygota</taxon>
        <taxon>Coleoptera</taxon>
        <taxon>Polyphaga</taxon>
        <taxon>Cucujiformia</taxon>
        <taxon>Chrysomeloidea</taxon>
        <taxon>Cerambycidae</taxon>
        <taxon>Lamiinae</taxon>
        <taxon>Acanthocinini</taxon>
        <taxon>Exocentrus</taxon>
    </lineage>
</organism>
<gene>
    <name evidence="7" type="ORF">NQ315_015996</name>
</gene>
<keyword evidence="4 5" id="KW-0472">Membrane</keyword>
<evidence type="ECO:0000259" key="6">
    <source>
        <dbReference type="PROSITE" id="PS50801"/>
    </source>
</evidence>
<feature type="transmembrane region" description="Helical" evidence="5">
    <location>
        <begin position="633"/>
        <end position="661"/>
    </location>
</feature>
<keyword evidence="2 5" id="KW-0812">Transmembrane</keyword>
<evidence type="ECO:0000256" key="4">
    <source>
        <dbReference type="ARBA" id="ARBA00023136"/>
    </source>
</evidence>
<feature type="transmembrane region" description="Helical" evidence="5">
    <location>
        <begin position="341"/>
        <end position="358"/>
    </location>
</feature>
<dbReference type="InterPro" id="IPR011547">
    <property type="entry name" value="SLC26A/SulP_dom"/>
</dbReference>